<dbReference type="Proteomes" id="UP001189429">
    <property type="component" value="Unassembled WGS sequence"/>
</dbReference>
<feature type="non-terminal residue" evidence="2">
    <location>
        <position position="77"/>
    </location>
</feature>
<sequence length="77" mass="8390">MSKPVVNWFKSKADLDKALEEETSSVFVVEGEPEALPQDTPPGPATSGGGWTGTSSPLPRRARPCSRRTRPLLRLKD</sequence>
<organism evidence="2 3">
    <name type="scientific">Prorocentrum cordatum</name>
    <dbReference type="NCBI Taxonomy" id="2364126"/>
    <lineage>
        <taxon>Eukaryota</taxon>
        <taxon>Sar</taxon>
        <taxon>Alveolata</taxon>
        <taxon>Dinophyceae</taxon>
        <taxon>Prorocentrales</taxon>
        <taxon>Prorocentraceae</taxon>
        <taxon>Prorocentrum</taxon>
    </lineage>
</organism>
<gene>
    <name evidence="2" type="ORF">PCOR1329_LOCUS67321</name>
</gene>
<reference evidence="2" key="1">
    <citation type="submission" date="2023-10" db="EMBL/GenBank/DDBJ databases">
        <authorList>
            <person name="Chen Y."/>
            <person name="Shah S."/>
            <person name="Dougan E. K."/>
            <person name="Thang M."/>
            <person name="Chan C."/>
        </authorList>
    </citation>
    <scope>NUCLEOTIDE SEQUENCE [LARGE SCALE GENOMIC DNA]</scope>
</reference>
<feature type="compositionally biased region" description="Basic residues" evidence="1">
    <location>
        <begin position="60"/>
        <end position="77"/>
    </location>
</feature>
<feature type="region of interest" description="Disordered" evidence="1">
    <location>
        <begin position="31"/>
        <end position="77"/>
    </location>
</feature>
<dbReference type="EMBL" id="CAUYUJ010018721">
    <property type="protein sequence ID" value="CAK0885821.1"/>
    <property type="molecule type" value="Genomic_DNA"/>
</dbReference>
<protein>
    <submittedName>
        <fullName evidence="2">Uncharacterized protein</fullName>
    </submittedName>
</protein>
<evidence type="ECO:0000313" key="2">
    <source>
        <dbReference type="EMBL" id="CAK0885821.1"/>
    </source>
</evidence>
<evidence type="ECO:0000313" key="3">
    <source>
        <dbReference type="Proteomes" id="UP001189429"/>
    </source>
</evidence>
<accession>A0ABN9WLC5</accession>
<comment type="caution">
    <text evidence="2">The sequence shown here is derived from an EMBL/GenBank/DDBJ whole genome shotgun (WGS) entry which is preliminary data.</text>
</comment>
<name>A0ABN9WLC5_9DINO</name>
<keyword evidence="3" id="KW-1185">Reference proteome</keyword>
<proteinExistence type="predicted"/>
<evidence type="ECO:0000256" key="1">
    <source>
        <dbReference type="SAM" id="MobiDB-lite"/>
    </source>
</evidence>